<proteinExistence type="predicted"/>
<reference evidence="2" key="1">
    <citation type="submission" date="2018-02" db="EMBL/GenBank/DDBJ databases">
        <authorList>
            <person name="Cohen D.B."/>
            <person name="Kent A.D."/>
        </authorList>
    </citation>
    <scope>NUCLEOTIDE SEQUENCE</scope>
</reference>
<accession>A0A2N9FFX6</accession>
<organism evidence="2">
    <name type="scientific">Fagus sylvatica</name>
    <name type="common">Beechnut</name>
    <dbReference type="NCBI Taxonomy" id="28930"/>
    <lineage>
        <taxon>Eukaryota</taxon>
        <taxon>Viridiplantae</taxon>
        <taxon>Streptophyta</taxon>
        <taxon>Embryophyta</taxon>
        <taxon>Tracheophyta</taxon>
        <taxon>Spermatophyta</taxon>
        <taxon>Magnoliopsida</taxon>
        <taxon>eudicotyledons</taxon>
        <taxon>Gunneridae</taxon>
        <taxon>Pentapetalae</taxon>
        <taxon>rosids</taxon>
        <taxon>fabids</taxon>
        <taxon>Fagales</taxon>
        <taxon>Fagaceae</taxon>
        <taxon>Fagus</taxon>
    </lineage>
</organism>
<feature type="compositionally biased region" description="Pro residues" evidence="1">
    <location>
        <begin position="66"/>
        <end position="75"/>
    </location>
</feature>
<sequence>MAGETSGPNEQEVRIATLKHEFDDLLAFIYMMVKQDAEMRNQKRKDGKSTNGKVSKVRPHINMDPLPRPPTPPKGEIPNWIRMEEKSGGTFREYAQQWREVAARACPPLDEIEDAVKTKRMVVMPALMALVERIAKRSLVEKNEGEVQMIAKDDKKWRTLPYYTHLEPTKVGSDSTSSQGA</sequence>
<dbReference type="AlphaFoldDB" id="A0A2N9FFX6"/>
<feature type="region of interest" description="Disordered" evidence="1">
    <location>
        <begin position="39"/>
        <end position="79"/>
    </location>
</feature>
<evidence type="ECO:0000313" key="2">
    <source>
        <dbReference type="EMBL" id="SPC85940.1"/>
    </source>
</evidence>
<gene>
    <name evidence="2" type="ORF">FSB_LOCUS13822</name>
</gene>
<evidence type="ECO:0000256" key="1">
    <source>
        <dbReference type="SAM" id="MobiDB-lite"/>
    </source>
</evidence>
<name>A0A2N9FFX6_FAGSY</name>
<protein>
    <submittedName>
        <fullName evidence="2">Uncharacterized protein</fullName>
    </submittedName>
</protein>
<dbReference type="EMBL" id="OIVN01000813">
    <property type="protein sequence ID" value="SPC85940.1"/>
    <property type="molecule type" value="Genomic_DNA"/>
</dbReference>